<feature type="signal peptide" evidence="1">
    <location>
        <begin position="1"/>
        <end position="21"/>
    </location>
</feature>
<evidence type="ECO:0000313" key="4">
    <source>
        <dbReference type="Proteomes" id="UP000462376"/>
    </source>
</evidence>
<sequence length="314" mass="36623">MKTFRLIGMALLAVVMCVNFASCSDDDDPIKNDDGIITNQKKLMEIKETSDDGYISIYTFSYDNQSRLTSIVDNEDGHSDNNIINFTWGNNTIIATKRGDARRTYTLSDNLVRKQQNNEGASKAFTYNSSNQLIKVDETDERHSGDDCSYTYTWDNGKMTKHIYKENNSEKSYVYEYTYNGKTCKGWFPNMEDEGWDALDDDYIFFAHPELVGMRTNQLPEQIFSKDTEIYEYYDEYFKETCKSEYTYEDTVKFEYKLDKDGYVESCTVTYTYVNTTKQSFTDKNGDGVITDDERNVTETRTETDITIYSFKWE</sequence>
<feature type="chain" id="PRO_5043134421" evidence="1">
    <location>
        <begin position="22"/>
        <end position="314"/>
    </location>
</feature>
<evidence type="ECO:0000313" key="3">
    <source>
        <dbReference type="EMBL" id="MDC1903607.1"/>
    </source>
</evidence>
<gene>
    <name evidence="2" type="ORF">GAP47_12975</name>
    <name evidence="3" type="ORF">POZ10_23645</name>
</gene>
<dbReference type="Gene3D" id="2.180.10.10">
    <property type="entry name" value="RHS repeat-associated core"/>
    <property type="match status" value="1"/>
</dbReference>
<dbReference type="RefSeq" id="WP_061411370.1">
    <property type="nucleotide sequence ID" value="NZ_CACRTC010000029.1"/>
</dbReference>
<dbReference type="Proteomes" id="UP000462376">
    <property type="component" value="Unassembled WGS sequence"/>
</dbReference>
<name>A0A139KFN9_BACUN</name>
<reference evidence="3" key="2">
    <citation type="submission" date="2022-10" db="EMBL/GenBank/DDBJ databases">
        <title>Human gut microbiome strain richness.</title>
        <authorList>
            <person name="Chen-Liaw A."/>
        </authorList>
    </citation>
    <scope>NUCLEOTIDE SEQUENCE</scope>
    <source>
        <strain evidence="3">1001713st1_F9_1001713B170221_170320</strain>
    </source>
</reference>
<evidence type="ECO:0000256" key="1">
    <source>
        <dbReference type="SAM" id="SignalP"/>
    </source>
</evidence>
<protein>
    <submittedName>
        <fullName evidence="2">DUF4595 domain-containing protein</fullName>
    </submittedName>
</protein>
<proteinExistence type="predicted"/>
<evidence type="ECO:0000313" key="2">
    <source>
        <dbReference type="EMBL" id="KAB4235157.1"/>
    </source>
</evidence>
<dbReference type="Proteomes" id="UP001222603">
    <property type="component" value="Unassembled WGS sequence"/>
</dbReference>
<dbReference type="CDD" id="cd12871">
    <property type="entry name" value="Bacuni_01323_like"/>
    <property type="match status" value="1"/>
</dbReference>
<accession>A0A139KFN9</accession>
<dbReference type="EMBL" id="JAQNSI010000655">
    <property type="protein sequence ID" value="MDC1903607.1"/>
    <property type="molecule type" value="Genomic_DNA"/>
</dbReference>
<keyword evidence="1" id="KW-0732">Signal</keyword>
<reference evidence="2 4" key="1">
    <citation type="journal article" date="2019" name="Nat. Med.">
        <title>A library of human gut bacterial isolates paired with longitudinal multiomics data enables mechanistic microbiome research.</title>
        <authorList>
            <person name="Poyet M."/>
            <person name="Groussin M."/>
            <person name="Gibbons S.M."/>
            <person name="Avila-Pacheco J."/>
            <person name="Jiang X."/>
            <person name="Kearney S.M."/>
            <person name="Perrotta A.R."/>
            <person name="Berdy B."/>
            <person name="Zhao S."/>
            <person name="Lieberman T.D."/>
            <person name="Swanson P.K."/>
            <person name="Smith M."/>
            <person name="Roesemann S."/>
            <person name="Alexander J.E."/>
            <person name="Rich S.A."/>
            <person name="Livny J."/>
            <person name="Vlamakis H."/>
            <person name="Clish C."/>
            <person name="Bullock K."/>
            <person name="Deik A."/>
            <person name="Scott J."/>
            <person name="Pierce K.A."/>
            <person name="Xavier R.J."/>
            <person name="Alm E.J."/>
        </authorList>
    </citation>
    <scope>NUCLEOTIDE SEQUENCE [LARGE SCALE GENOMIC DNA]</scope>
    <source>
        <strain evidence="2 4">BIOML-A5</strain>
    </source>
</reference>
<comment type="caution">
    <text evidence="2">The sequence shown here is derived from an EMBL/GenBank/DDBJ whole genome shotgun (WGS) entry which is preliminary data.</text>
</comment>
<dbReference type="AlphaFoldDB" id="A0A139KFN9"/>
<dbReference type="EMBL" id="WCTL01000011">
    <property type="protein sequence ID" value="KAB4235157.1"/>
    <property type="molecule type" value="Genomic_DNA"/>
</dbReference>
<organism evidence="2 4">
    <name type="scientific">Bacteroides uniformis</name>
    <dbReference type="NCBI Taxonomy" id="820"/>
    <lineage>
        <taxon>Bacteria</taxon>
        <taxon>Pseudomonadati</taxon>
        <taxon>Bacteroidota</taxon>
        <taxon>Bacteroidia</taxon>
        <taxon>Bacteroidales</taxon>
        <taxon>Bacteroidaceae</taxon>
        <taxon>Bacteroides</taxon>
    </lineage>
</organism>